<proteinExistence type="predicted"/>
<keyword evidence="1" id="KW-0732">Signal</keyword>
<evidence type="ECO:0000313" key="4">
    <source>
        <dbReference type="Proteomes" id="UP000266426"/>
    </source>
</evidence>
<feature type="domain" description="Rhodanese" evidence="2">
    <location>
        <begin position="63"/>
        <end position="156"/>
    </location>
</feature>
<evidence type="ECO:0000313" key="3">
    <source>
        <dbReference type="EMBL" id="RJP55916.1"/>
    </source>
</evidence>
<dbReference type="InterPro" id="IPR001763">
    <property type="entry name" value="Rhodanese-like_dom"/>
</dbReference>
<gene>
    <name evidence="3" type="ORF">C4541_13495</name>
</gene>
<dbReference type="Proteomes" id="UP000266426">
    <property type="component" value="Unassembled WGS sequence"/>
</dbReference>
<dbReference type="EMBL" id="QZJZ01000105">
    <property type="protein sequence ID" value="RJP55916.1"/>
    <property type="molecule type" value="Genomic_DNA"/>
</dbReference>
<dbReference type="Pfam" id="PF00581">
    <property type="entry name" value="Rhodanese"/>
    <property type="match status" value="1"/>
</dbReference>
<dbReference type="PROSITE" id="PS00380">
    <property type="entry name" value="RHODANESE_1"/>
    <property type="match status" value="1"/>
</dbReference>
<dbReference type="CDD" id="cd00158">
    <property type="entry name" value="RHOD"/>
    <property type="match status" value="1"/>
</dbReference>
<dbReference type="SMART" id="SM00450">
    <property type="entry name" value="RHOD"/>
    <property type="match status" value="1"/>
</dbReference>
<sequence>MVHSLGVTAVVVATCLSVSASGVYAMGNKEEIEPGCHACLAQTEEPVYDLPVVSAAVAHQLWLGNKAVFVDALSEETYAVEHIPGAVNVPAKSQEANFPKMKDVPKDAFIVVYCAHAECGAAKKTASFLKDKGFSQVYYFKTGIKAWKEGGLPLES</sequence>
<dbReference type="SUPFAM" id="SSF52821">
    <property type="entry name" value="Rhodanese/Cell cycle control phosphatase"/>
    <property type="match status" value="1"/>
</dbReference>
<dbReference type="PROSITE" id="PS50206">
    <property type="entry name" value="RHODANESE_3"/>
    <property type="match status" value="1"/>
</dbReference>
<dbReference type="Gene3D" id="3.40.250.10">
    <property type="entry name" value="Rhodanese-like domain"/>
    <property type="match status" value="1"/>
</dbReference>
<protein>
    <submittedName>
        <fullName evidence="3">Rhodanese-like domain-containing protein</fullName>
    </submittedName>
</protein>
<feature type="signal peptide" evidence="1">
    <location>
        <begin position="1"/>
        <end position="25"/>
    </location>
</feature>
<dbReference type="InterPro" id="IPR050229">
    <property type="entry name" value="GlpE_sulfurtransferase"/>
</dbReference>
<comment type="caution">
    <text evidence="3">The sequence shown here is derived from an EMBL/GenBank/DDBJ whole genome shotgun (WGS) entry which is preliminary data.</text>
</comment>
<dbReference type="InterPro" id="IPR001307">
    <property type="entry name" value="Thiosulphate_STrfase_CS"/>
</dbReference>
<accession>A0A3A4QTC5</accession>
<dbReference type="AlphaFoldDB" id="A0A3A4QTC5"/>
<name>A0A3A4QTC5_9BACT</name>
<feature type="chain" id="PRO_5017432807" evidence="1">
    <location>
        <begin position="26"/>
        <end position="156"/>
    </location>
</feature>
<dbReference type="PANTHER" id="PTHR43031">
    <property type="entry name" value="FAD-DEPENDENT OXIDOREDUCTASE"/>
    <property type="match status" value="1"/>
</dbReference>
<dbReference type="GO" id="GO:0004792">
    <property type="term" value="F:thiosulfate-cyanide sulfurtransferase activity"/>
    <property type="evidence" value="ECO:0007669"/>
    <property type="project" value="InterPro"/>
</dbReference>
<dbReference type="InterPro" id="IPR036873">
    <property type="entry name" value="Rhodanese-like_dom_sf"/>
</dbReference>
<evidence type="ECO:0000256" key="1">
    <source>
        <dbReference type="SAM" id="SignalP"/>
    </source>
</evidence>
<dbReference type="PANTHER" id="PTHR43031:SF1">
    <property type="entry name" value="PYRIDINE NUCLEOTIDE-DISULPHIDE OXIDOREDUCTASE"/>
    <property type="match status" value="1"/>
</dbReference>
<organism evidence="3 4">
    <name type="scientific">Candidatus Auribacter fodinae</name>
    <dbReference type="NCBI Taxonomy" id="2093366"/>
    <lineage>
        <taxon>Bacteria</taxon>
        <taxon>Pseudomonadati</taxon>
        <taxon>Candidatus Auribacterota</taxon>
        <taxon>Candidatus Auribacteria</taxon>
        <taxon>Candidatus Auribacterales</taxon>
        <taxon>Candidatus Auribacteraceae</taxon>
        <taxon>Candidatus Auribacter</taxon>
    </lineage>
</organism>
<reference evidence="3 4" key="1">
    <citation type="journal article" date="2017" name="ISME J.">
        <title>Energy and carbon metabolisms in a deep terrestrial subsurface fluid microbial community.</title>
        <authorList>
            <person name="Momper L."/>
            <person name="Jungbluth S.P."/>
            <person name="Lee M.D."/>
            <person name="Amend J.P."/>
        </authorList>
    </citation>
    <scope>NUCLEOTIDE SEQUENCE [LARGE SCALE GENOMIC DNA]</scope>
    <source>
        <strain evidence="3">SURF_26</strain>
    </source>
</reference>
<evidence type="ECO:0000259" key="2">
    <source>
        <dbReference type="PROSITE" id="PS50206"/>
    </source>
</evidence>